<reference evidence="2" key="1">
    <citation type="submission" date="2020-06" db="EMBL/GenBank/DDBJ databases">
        <title>Draft genome sequences of strains closely related to Aspergillus parafelis and Aspergillus hiratsukae.</title>
        <authorList>
            <person name="Dos Santos R.A.C."/>
            <person name="Rivero-Menendez O."/>
            <person name="Steenwyk J.L."/>
            <person name="Mead M.E."/>
            <person name="Goldman G.H."/>
            <person name="Alastruey-Izquierdo A."/>
            <person name="Rokas A."/>
        </authorList>
    </citation>
    <scope>NUCLEOTIDE SEQUENCE</scope>
    <source>
        <strain evidence="2">CNM-CM5623</strain>
    </source>
</reference>
<keyword evidence="1" id="KW-0472">Membrane</keyword>
<sequence length="149" mass="16903">MAQSRHSEVEQHVNELNGASLRLIGDYDIHQTPAAQTQAPATFQLVTVANDVQHEAQPPDFDPTLAPHPPVPYPVSNPEWWEQMYRRVPDYRPVNRELDREQRRQNLLFTAVGTFMIAGCSLVSNWSSLWRNTAGRVTSFGDHPVGGEW</sequence>
<keyword evidence="1" id="KW-1133">Transmembrane helix</keyword>
<evidence type="ECO:0000256" key="1">
    <source>
        <dbReference type="SAM" id="Phobius"/>
    </source>
</evidence>
<evidence type="ECO:0000313" key="2">
    <source>
        <dbReference type="EMBL" id="KAF7173647.1"/>
    </source>
</evidence>
<keyword evidence="1" id="KW-0812">Transmembrane</keyword>
<proteinExistence type="predicted"/>
<evidence type="ECO:0000313" key="3">
    <source>
        <dbReference type="Proteomes" id="UP000654922"/>
    </source>
</evidence>
<gene>
    <name evidence="2" type="ORF">CNMCM5623_005885</name>
</gene>
<feature type="transmembrane region" description="Helical" evidence="1">
    <location>
        <begin position="106"/>
        <end position="126"/>
    </location>
</feature>
<dbReference type="Proteomes" id="UP000654922">
    <property type="component" value="Unassembled WGS sequence"/>
</dbReference>
<accession>A0A8H6QKR5</accession>
<dbReference type="AlphaFoldDB" id="A0A8H6QKR5"/>
<comment type="caution">
    <text evidence="2">The sequence shown here is derived from an EMBL/GenBank/DDBJ whole genome shotgun (WGS) entry which is preliminary data.</text>
</comment>
<dbReference type="EMBL" id="JACBAE010001062">
    <property type="protein sequence ID" value="KAF7173647.1"/>
    <property type="molecule type" value="Genomic_DNA"/>
</dbReference>
<organism evidence="2 3">
    <name type="scientific">Aspergillus felis</name>
    <dbReference type="NCBI Taxonomy" id="1287682"/>
    <lineage>
        <taxon>Eukaryota</taxon>
        <taxon>Fungi</taxon>
        <taxon>Dikarya</taxon>
        <taxon>Ascomycota</taxon>
        <taxon>Pezizomycotina</taxon>
        <taxon>Eurotiomycetes</taxon>
        <taxon>Eurotiomycetidae</taxon>
        <taxon>Eurotiales</taxon>
        <taxon>Aspergillaceae</taxon>
        <taxon>Aspergillus</taxon>
        <taxon>Aspergillus subgen. Fumigati</taxon>
    </lineage>
</organism>
<name>A0A8H6QKR5_9EURO</name>
<protein>
    <submittedName>
        <fullName evidence="2">Uncharacterized protein</fullName>
    </submittedName>
</protein>
<dbReference type="OrthoDB" id="5201563at2759"/>